<reference evidence="9 10" key="1">
    <citation type="journal article" date="2018" name="Nat. Genet.">
        <title>The Rosa genome provides new insights in the design of modern roses.</title>
        <authorList>
            <person name="Bendahmane M."/>
        </authorList>
    </citation>
    <scope>NUCLEOTIDE SEQUENCE [LARGE SCALE GENOMIC DNA]</scope>
    <source>
        <strain evidence="10">cv. Old Blush</strain>
    </source>
</reference>
<comment type="caution">
    <text evidence="9">The sequence shown here is derived from an EMBL/GenBank/DDBJ whole genome shotgun (WGS) entry which is preliminary data.</text>
</comment>
<dbReference type="InterPro" id="IPR058017">
    <property type="entry name" value="At3g28540-like_C"/>
</dbReference>
<keyword evidence="4" id="KW-0460">Magnesium</keyword>
<accession>A0A2P6Q791</accession>
<dbReference type="Gramene" id="PRQ30039">
    <property type="protein sequence ID" value="PRQ30039"/>
    <property type="gene ID" value="RchiOBHm_Chr5g0020291"/>
</dbReference>
<dbReference type="OMA" id="CTMEAFR"/>
<evidence type="ECO:0000256" key="6">
    <source>
        <dbReference type="RuleBase" id="RU003651"/>
    </source>
</evidence>
<evidence type="ECO:0000256" key="1">
    <source>
        <dbReference type="ARBA" id="ARBA00001946"/>
    </source>
</evidence>
<feature type="region of interest" description="Disordered" evidence="7">
    <location>
        <begin position="1"/>
        <end position="38"/>
    </location>
</feature>
<dbReference type="InterPro" id="IPR050747">
    <property type="entry name" value="Mitochondrial_chaperone_BCS1"/>
</dbReference>
<dbReference type="InterPro" id="IPR003959">
    <property type="entry name" value="ATPase_AAA_core"/>
</dbReference>
<name>A0A2P6Q791_ROSCH</name>
<evidence type="ECO:0000313" key="9">
    <source>
        <dbReference type="EMBL" id="PRQ30039.1"/>
    </source>
</evidence>
<keyword evidence="6" id="KW-0547">Nucleotide-binding</keyword>
<comment type="catalytic activity">
    <reaction evidence="5">
        <text>ATP + H2O = ADP + phosphate + H(+)</text>
        <dbReference type="Rhea" id="RHEA:13065"/>
        <dbReference type="ChEBI" id="CHEBI:15377"/>
        <dbReference type="ChEBI" id="CHEBI:15378"/>
        <dbReference type="ChEBI" id="CHEBI:30616"/>
        <dbReference type="ChEBI" id="CHEBI:43474"/>
        <dbReference type="ChEBI" id="CHEBI:456216"/>
    </reaction>
</comment>
<dbReference type="Gene3D" id="3.40.50.300">
    <property type="entry name" value="P-loop containing nucleotide triphosphate hydrolases"/>
    <property type="match status" value="1"/>
</dbReference>
<evidence type="ECO:0000259" key="8">
    <source>
        <dbReference type="SMART" id="SM00382"/>
    </source>
</evidence>
<dbReference type="PANTHER" id="PTHR23070">
    <property type="entry name" value="BCS1 AAA-TYPE ATPASE"/>
    <property type="match status" value="1"/>
</dbReference>
<dbReference type="SMART" id="SM00382">
    <property type="entry name" value="AAA"/>
    <property type="match status" value="1"/>
</dbReference>
<dbReference type="STRING" id="74649.A0A2P6Q791"/>
<dbReference type="GO" id="GO:0016887">
    <property type="term" value="F:ATP hydrolysis activity"/>
    <property type="evidence" value="ECO:0007669"/>
    <property type="project" value="InterPro"/>
</dbReference>
<dbReference type="Pfam" id="PF25568">
    <property type="entry name" value="AAA_lid_At3g28540"/>
    <property type="match status" value="1"/>
</dbReference>
<evidence type="ECO:0000256" key="2">
    <source>
        <dbReference type="ARBA" id="ARBA00007448"/>
    </source>
</evidence>
<dbReference type="AlphaFoldDB" id="A0A2P6Q791"/>
<dbReference type="Pfam" id="PF00004">
    <property type="entry name" value="AAA"/>
    <property type="match status" value="1"/>
</dbReference>
<evidence type="ECO:0000256" key="4">
    <source>
        <dbReference type="ARBA" id="ARBA00022842"/>
    </source>
</evidence>
<dbReference type="GO" id="GO:0006950">
    <property type="term" value="P:response to stress"/>
    <property type="evidence" value="ECO:0007669"/>
    <property type="project" value="UniProtKB-ARBA"/>
</dbReference>
<evidence type="ECO:0000313" key="10">
    <source>
        <dbReference type="Proteomes" id="UP000238479"/>
    </source>
</evidence>
<dbReference type="InterPro" id="IPR003960">
    <property type="entry name" value="ATPase_AAA_CS"/>
</dbReference>
<dbReference type="PROSITE" id="PS00674">
    <property type="entry name" value="AAA"/>
    <property type="match status" value="1"/>
</dbReference>
<proteinExistence type="inferred from homology"/>
<dbReference type="InterPro" id="IPR027417">
    <property type="entry name" value="P-loop_NTPase"/>
</dbReference>
<feature type="compositionally biased region" description="Polar residues" evidence="7">
    <location>
        <begin position="14"/>
        <end position="24"/>
    </location>
</feature>
<dbReference type="InterPro" id="IPR025753">
    <property type="entry name" value="AAA_N_dom"/>
</dbReference>
<feature type="compositionally biased region" description="Low complexity" evidence="7">
    <location>
        <begin position="25"/>
        <end position="38"/>
    </location>
</feature>
<feature type="domain" description="AAA+ ATPase" evidence="8">
    <location>
        <begin position="269"/>
        <end position="407"/>
    </location>
</feature>
<dbReference type="Gene3D" id="6.10.280.40">
    <property type="match status" value="1"/>
</dbReference>
<dbReference type="Proteomes" id="UP000238479">
    <property type="component" value="Chromosome 5"/>
</dbReference>
<keyword evidence="10" id="KW-1185">Reference proteome</keyword>
<dbReference type="GO" id="GO:0005524">
    <property type="term" value="F:ATP binding"/>
    <property type="evidence" value="ECO:0007669"/>
    <property type="project" value="UniProtKB-KW"/>
</dbReference>
<comment type="cofactor">
    <cofactor evidence="1">
        <name>Mg(2+)</name>
        <dbReference type="ChEBI" id="CHEBI:18420"/>
    </cofactor>
</comment>
<comment type="similarity">
    <text evidence="2">Belongs to the AAA ATPase family. BCS1 subfamily.</text>
</comment>
<evidence type="ECO:0000256" key="7">
    <source>
        <dbReference type="SAM" id="MobiDB-lite"/>
    </source>
</evidence>
<keyword evidence="6" id="KW-0067">ATP-binding</keyword>
<protein>
    <submittedName>
        <fullName evidence="9">Putative ATPase, AAA-type, core, AAA-type ATPase domain-containing protein</fullName>
    </submittedName>
</protein>
<feature type="region of interest" description="Disordered" evidence="7">
    <location>
        <begin position="470"/>
        <end position="501"/>
    </location>
</feature>
<dbReference type="EMBL" id="PDCK01000043">
    <property type="protein sequence ID" value="PRQ30039.1"/>
    <property type="molecule type" value="Genomic_DNA"/>
</dbReference>
<evidence type="ECO:0000256" key="3">
    <source>
        <dbReference type="ARBA" id="ARBA00022801"/>
    </source>
</evidence>
<dbReference type="InterPro" id="IPR003593">
    <property type="entry name" value="AAA+_ATPase"/>
</dbReference>
<keyword evidence="3" id="KW-0378">Hydrolase</keyword>
<gene>
    <name evidence="9" type="ORF">RchiOBHm_Chr5g0020291</name>
</gene>
<sequence>MENTSTLVEHMHSVESSQKRSYINSVKKTPTSSTSKGSSACASRVASLLLVLFRAMQYLIQPIMRLLHPITHAFSKSRSSADELMIMQIEEYHGMSTHNKVFEASELYLHNKMSPSTRLLKIVQTQKETKFAIHFSNNQEFEDIYEGVQLKWKYNSISKKSKYYPSKAGKKQQFFELRFDVKHKEKVMDAYLPYVVETFKAMKDAGKIVKLHTLVRSEDYKVRWSAINLEHPATFETIAMDSEQKRSVLEDLDRFVKRKEFYQRVGRAWKRGYLLYGPPGTGKSSLIGAIANYLKFDIYDLQLTHLMSDMELRRVLLATTNKSILVIEDIDCSQLKLQDRKNSNKKNDSESNQLSLLGRLLNFTDGLWYSCGEERIIIFTTSHKSKLDPALLRSGRMDMHVHMSYCSYEGFKTLASNYLGIKEHQPLFDEIESLLQKTEVSPAQVTEELMKSEIADVALQALITGIKEMNKREEDEKKAKDEERVKNDKEKVDHKQLTYFI</sequence>
<dbReference type="Pfam" id="PF14363">
    <property type="entry name" value="AAA_assoc"/>
    <property type="match status" value="1"/>
</dbReference>
<dbReference type="SUPFAM" id="SSF52540">
    <property type="entry name" value="P-loop containing nucleoside triphosphate hydrolases"/>
    <property type="match status" value="1"/>
</dbReference>
<evidence type="ECO:0000256" key="5">
    <source>
        <dbReference type="ARBA" id="ARBA00049360"/>
    </source>
</evidence>
<organism evidence="9 10">
    <name type="scientific">Rosa chinensis</name>
    <name type="common">China rose</name>
    <dbReference type="NCBI Taxonomy" id="74649"/>
    <lineage>
        <taxon>Eukaryota</taxon>
        <taxon>Viridiplantae</taxon>
        <taxon>Streptophyta</taxon>
        <taxon>Embryophyta</taxon>
        <taxon>Tracheophyta</taxon>
        <taxon>Spermatophyta</taxon>
        <taxon>Magnoliopsida</taxon>
        <taxon>eudicotyledons</taxon>
        <taxon>Gunneridae</taxon>
        <taxon>Pentapetalae</taxon>
        <taxon>rosids</taxon>
        <taxon>fabids</taxon>
        <taxon>Rosales</taxon>
        <taxon>Rosaceae</taxon>
        <taxon>Rosoideae</taxon>
        <taxon>Rosoideae incertae sedis</taxon>
        <taxon>Rosa</taxon>
    </lineage>
</organism>